<dbReference type="Gene3D" id="1.10.260.40">
    <property type="entry name" value="lambda repressor-like DNA-binding domains"/>
    <property type="match status" value="1"/>
</dbReference>
<dbReference type="CDD" id="cd00093">
    <property type="entry name" value="HTH_XRE"/>
    <property type="match status" value="1"/>
</dbReference>
<evidence type="ECO:0000256" key="1">
    <source>
        <dbReference type="ARBA" id="ARBA00023125"/>
    </source>
</evidence>
<name>A0ABN2X4F7_9MICO</name>
<comment type="caution">
    <text evidence="3">The sequence shown here is derived from an EMBL/GenBank/DDBJ whole genome shotgun (WGS) entry which is preliminary data.</text>
</comment>
<keyword evidence="1" id="KW-0238">DNA-binding</keyword>
<dbReference type="InterPro" id="IPR050807">
    <property type="entry name" value="TransReg_Diox_bact_type"/>
</dbReference>
<proteinExistence type="predicted"/>
<dbReference type="SUPFAM" id="SSF51182">
    <property type="entry name" value="RmlC-like cupins"/>
    <property type="match status" value="1"/>
</dbReference>
<dbReference type="PROSITE" id="PS50943">
    <property type="entry name" value="HTH_CROC1"/>
    <property type="match status" value="1"/>
</dbReference>
<organism evidence="3 4">
    <name type="scientific">Brevibacterium salitolerans</name>
    <dbReference type="NCBI Taxonomy" id="1403566"/>
    <lineage>
        <taxon>Bacteria</taxon>
        <taxon>Bacillati</taxon>
        <taxon>Actinomycetota</taxon>
        <taxon>Actinomycetes</taxon>
        <taxon>Micrococcales</taxon>
        <taxon>Brevibacteriaceae</taxon>
        <taxon>Brevibacterium</taxon>
    </lineage>
</organism>
<dbReference type="Proteomes" id="UP001500984">
    <property type="component" value="Unassembled WGS sequence"/>
</dbReference>
<evidence type="ECO:0000313" key="4">
    <source>
        <dbReference type="Proteomes" id="UP001500984"/>
    </source>
</evidence>
<protein>
    <submittedName>
        <fullName evidence="3">Cupin domain-containing protein</fullName>
    </submittedName>
</protein>
<dbReference type="SUPFAM" id="SSF47413">
    <property type="entry name" value="lambda repressor-like DNA-binding domains"/>
    <property type="match status" value="1"/>
</dbReference>
<dbReference type="InterPro" id="IPR014710">
    <property type="entry name" value="RmlC-like_jellyroll"/>
</dbReference>
<reference evidence="3 4" key="1">
    <citation type="journal article" date="2019" name="Int. J. Syst. Evol. Microbiol.">
        <title>The Global Catalogue of Microorganisms (GCM) 10K type strain sequencing project: providing services to taxonomists for standard genome sequencing and annotation.</title>
        <authorList>
            <consortium name="The Broad Institute Genomics Platform"/>
            <consortium name="The Broad Institute Genome Sequencing Center for Infectious Disease"/>
            <person name="Wu L."/>
            <person name="Ma J."/>
        </authorList>
    </citation>
    <scope>NUCLEOTIDE SEQUENCE [LARGE SCALE GENOMIC DNA]</scope>
    <source>
        <strain evidence="3 4">JCM 15900</strain>
    </source>
</reference>
<dbReference type="PANTHER" id="PTHR46797:SF1">
    <property type="entry name" value="METHYLPHOSPHONATE SYNTHASE"/>
    <property type="match status" value="1"/>
</dbReference>
<dbReference type="InterPro" id="IPR001387">
    <property type="entry name" value="Cro/C1-type_HTH"/>
</dbReference>
<dbReference type="InterPro" id="IPR011051">
    <property type="entry name" value="RmlC_Cupin_sf"/>
</dbReference>
<dbReference type="SMART" id="SM00530">
    <property type="entry name" value="HTH_XRE"/>
    <property type="match status" value="1"/>
</dbReference>
<dbReference type="RefSeq" id="WP_291795812.1">
    <property type="nucleotide sequence ID" value="NZ_BAAAPZ010000017.1"/>
</dbReference>
<dbReference type="Pfam" id="PF01381">
    <property type="entry name" value="HTH_3"/>
    <property type="match status" value="1"/>
</dbReference>
<dbReference type="CDD" id="cd02209">
    <property type="entry name" value="cupin_XRE_C"/>
    <property type="match status" value="1"/>
</dbReference>
<dbReference type="EMBL" id="BAAAPZ010000017">
    <property type="protein sequence ID" value="GAA2104593.1"/>
    <property type="molecule type" value="Genomic_DNA"/>
</dbReference>
<evidence type="ECO:0000313" key="3">
    <source>
        <dbReference type="EMBL" id="GAA2104593.1"/>
    </source>
</evidence>
<keyword evidence="4" id="KW-1185">Reference proteome</keyword>
<evidence type="ECO:0000259" key="2">
    <source>
        <dbReference type="PROSITE" id="PS50943"/>
    </source>
</evidence>
<dbReference type="InterPro" id="IPR013096">
    <property type="entry name" value="Cupin_2"/>
</dbReference>
<accession>A0ABN2X4F7</accession>
<feature type="domain" description="HTH cro/C1-type" evidence="2">
    <location>
        <begin position="14"/>
        <end position="68"/>
    </location>
</feature>
<dbReference type="Gene3D" id="2.60.120.10">
    <property type="entry name" value="Jelly Rolls"/>
    <property type="match status" value="1"/>
</dbReference>
<gene>
    <name evidence="3" type="ORF">GCM10009823_29390</name>
</gene>
<dbReference type="InterPro" id="IPR010982">
    <property type="entry name" value="Lambda_DNA-bd_dom_sf"/>
</dbReference>
<dbReference type="PANTHER" id="PTHR46797">
    <property type="entry name" value="HTH-TYPE TRANSCRIPTIONAL REGULATOR"/>
    <property type="match status" value="1"/>
</dbReference>
<dbReference type="Pfam" id="PF07883">
    <property type="entry name" value="Cupin_2"/>
    <property type="match status" value="1"/>
</dbReference>
<sequence>MRSDTGVDLLGARLRTARLMQRRSMRELAREAEISVGHLSGIESGKANASVATISGLCRALGITVGDLFAPEPPPLTPVRGREREVLRADECVTKKAILKETGQAVDIYEVDLRPGGSTGGDNRHPGCSELIYVLEGEVTVRLDHSSAVLEAGDSIHFPSEVEHEFSNTSDSPARIHWVVVRQKGGVV</sequence>